<dbReference type="GO" id="GO:0046872">
    <property type="term" value="F:metal ion binding"/>
    <property type="evidence" value="ECO:0007669"/>
    <property type="project" value="InterPro"/>
</dbReference>
<name>A0A1I2S4R5_9ACTN</name>
<evidence type="ECO:0000256" key="1">
    <source>
        <dbReference type="ARBA" id="ARBA00011028"/>
    </source>
</evidence>
<comment type="similarity">
    <text evidence="1">Belongs to the bacterial solute-binding protein 9 family.</text>
</comment>
<dbReference type="Proteomes" id="UP000199052">
    <property type="component" value="Unassembled WGS sequence"/>
</dbReference>
<dbReference type="PANTHER" id="PTHR42953:SF3">
    <property type="entry name" value="HIGH-AFFINITY ZINC UPTAKE SYSTEM PROTEIN ZNUA"/>
    <property type="match status" value="1"/>
</dbReference>
<evidence type="ECO:0000313" key="7">
    <source>
        <dbReference type="Proteomes" id="UP000199052"/>
    </source>
</evidence>
<proteinExistence type="inferred from homology"/>
<evidence type="ECO:0000256" key="3">
    <source>
        <dbReference type="ARBA" id="ARBA00022729"/>
    </source>
</evidence>
<evidence type="ECO:0000313" key="6">
    <source>
        <dbReference type="EMBL" id="SFG46739.1"/>
    </source>
</evidence>
<keyword evidence="3 5" id="KW-0732">Signal</keyword>
<dbReference type="EMBL" id="FOOI01000006">
    <property type="protein sequence ID" value="SFG46739.1"/>
    <property type="molecule type" value="Genomic_DNA"/>
</dbReference>
<dbReference type="STRING" id="504797.SAMN05421678_10676"/>
<dbReference type="PANTHER" id="PTHR42953">
    <property type="entry name" value="HIGH-AFFINITY ZINC UPTAKE SYSTEM PROTEIN ZNUA-RELATED"/>
    <property type="match status" value="1"/>
</dbReference>
<feature type="compositionally biased region" description="Basic and acidic residues" evidence="4">
    <location>
        <begin position="139"/>
        <end position="155"/>
    </location>
</feature>
<feature type="chain" id="PRO_5039441374" evidence="5">
    <location>
        <begin position="33"/>
        <end position="340"/>
    </location>
</feature>
<dbReference type="Pfam" id="PF01297">
    <property type="entry name" value="ZnuA"/>
    <property type="match status" value="1"/>
</dbReference>
<evidence type="ECO:0000256" key="4">
    <source>
        <dbReference type="SAM" id="MobiDB-lite"/>
    </source>
</evidence>
<accession>A0A1I2S4R5</accession>
<dbReference type="GO" id="GO:0030001">
    <property type="term" value="P:metal ion transport"/>
    <property type="evidence" value="ECO:0007669"/>
    <property type="project" value="InterPro"/>
</dbReference>
<dbReference type="AlphaFoldDB" id="A0A1I2S4R5"/>
<sequence>MVLMFFMIRRAAVVRRFAVVAVAGLCAGSLLTACGSESGPGSASGDQLSVVASFYPLQYAAQRVAGNSANVVNLTKPGAEPHDLELSPRAVGTVSEADLVVYLRGLQPAVDTAVKQEAGDHSLDVAGAAKLTLPAPRAGESDHAGHADHADHGNHVEGGGETDSVASGKDPHFWLDPLRLAAVGDALANRLAAVDPGHAAAFRANAARLRADLTKLDREFRTGLATCRTHDLVTSHAAFGYLAHRYGLTQFGITGLSPEQEPSPAELSAAATFARRHDVRTIYHETLVSPAVAKTVAEETGARSAVLDPLEGLTSESAGKDYLAVMRANLGTLRKGQDCS</sequence>
<reference evidence="6 7" key="1">
    <citation type="submission" date="2016-10" db="EMBL/GenBank/DDBJ databases">
        <authorList>
            <person name="de Groot N.N."/>
        </authorList>
    </citation>
    <scope>NUCLEOTIDE SEQUENCE [LARGE SCALE GENOMIC DNA]</scope>
    <source>
        <strain evidence="6 7">CPCC 202808</strain>
    </source>
</reference>
<organism evidence="6 7">
    <name type="scientific">Actinopolymorpha cephalotaxi</name>
    <dbReference type="NCBI Taxonomy" id="504797"/>
    <lineage>
        <taxon>Bacteria</taxon>
        <taxon>Bacillati</taxon>
        <taxon>Actinomycetota</taxon>
        <taxon>Actinomycetes</taxon>
        <taxon>Propionibacteriales</taxon>
        <taxon>Actinopolymorphaceae</taxon>
        <taxon>Actinopolymorpha</taxon>
    </lineage>
</organism>
<evidence type="ECO:0000256" key="2">
    <source>
        <dbReference type="ARBA" id="ARBA00022448"/>
    </source>
</evidence>
<keyword evidence="2" id="KW-0813">Transport</keyword>
<feature type="region of interest" description="Disordered" evidence="4">
    <location>
        <begin position="135"/>
        <end position="167"/>
    </location>
</feature>
<dbReference type="SUPFAM" id="SSF53807">
    <property type="entry name" value="Helical backbone' metal receptor"/>
    <property type="match status" value="1"/>
</dbReference>
<protein>
    <submittedName>
        <fullName evidence="6">Zinc transport system substrate-binding protein</fullName>
    </submittedName>
</protein>
<dbReference type="Gene3D" id="3.40.50.1980">
    <property type="entry name" value="Nitrogenase molybdenum iron protein domain"/>
    <property type="match status" value="2"/>
</dbReference>
<dbReference type="InterPro" id="IPR006127">
    <property type="entry name" value="ZnuA-like"/>
</dbReference>
<evidence type="ECO:0000256" key="5">
    <source>
        <dbReference type="SAM" id="SignalP"/>
    </source>
</evidence>
<dbReference type="InterPro" id="IPR050492">
    <property type="entry name" value="Bact_metal-bind_prot9"/>
</dbReference>
<feature type="signal peptide" evidence="5">
    <location>
        <begin position="1"/>
        <end position="32"/>
    </location>
</feature>
<gene>
    <name evidence="6" type="ORF">SAMN05421678_10676</name>
</gene>